<protein>
    <submittedName>
        <fullName evidence="2">Glycosyl transferase</fullName>
    </submittedName>
</protein>
<dbReference type="EMBL" id="CP016896">
    <property type="protein sequence ID" value="APV36989.1"/>
    <property type="molecule type" value="Genomic_DNA"/>
</dbReference>
<dbReference type="InterPro" id="IPR029044">
    <property type="entry name" value="Nucleotide-diphossugar_trans"/>
</dbReference>
<evidence type="ECO:0000313" key="3">
    <source>
        <dbReference type="Proteomes" id="UP000185674"/>
    </source>
</evidence>
<proteinExistence type="predicted"/>
<accession>A0A1P8ELA6</accession>
<dbReference type="Gene3D" id="3.90.550.10">
    <property type="entry name" value="Spore Coat Polysaccharide Biosynthesis Protein SpsA, Chain A"/>
    <property type="match status" value="1"/>
</dbReference>
<gene>
    <name evidence="2" type="ORF">BEN76_13595</name>
</gene>
<dbReference type="AlphaFoldDB" id="A0A1P8ELA6"/>
<evidence type="ECO:0000259" key="1">
    <source>
        <dbReference type="Pfam" id="PF00535"/>
    </source>
</evidence>
<dbReference type="KEGG" id="asol:BEN76_13595"/>
<dbReference type="RefSeq" id="WP_076033312.1">
    <property type="nucleotide sequence ID" value="NZ_CP016896.1"/>
</dbReference>
<dbReference type="PANTHER" id="PTHR43179:SF10">
    <property type="entry name" value="GLYCOSYL TRANSFERASE"/>
    <property type="match status" value="1"/>
</dbReference>
<sequence length="269" mass="31460">MIKIYVSIVLYKHSYQDLKLTLDSLLAVSSIQKVILVDNDSSDWAASFNHPRVTYLKSEGNFGFGYGHNFAIQRFAAQSDYFLVCNPDIVFDASQFEKLVAFAQQRNEGLFLPKIVYEDGENQYGARLLPSPLNLFARRFSPKFAERLDEDYLLRSFDLSKPIFAPYLHGCFMLFKSKALLELNGFDERFFMYMEDVDISRRCAERFGNVYYPLVHVVHLHEQGSYKNKTLLKAHLKSAWQYFWKWGWVYDSSRSKMNKKCQDQIAATY</sequence>
<dbReference type="GO" id="GO:0016740">
    <property type="term" value="F:transferase activity"/>
    <property type="evidence" value="ECO:0007669"/>
    <property type="project" value="UniProtKB-KW"/>
</dbReference>
<dbReference type="SUPFAM" id="SSF53448">
    <property type="entry name" value="Nucleotide-diphospho-sugar transferases"/>
    <property type="match status" value="1"/>
</dbReference>
<organism evidence="2 3">
    <name type="scientific">Acinetobacter soli</name>
    <dbReference type="NCBI Taxonomy" id="487316"/>
    <lineage>
        <taxon>Bacteria</taxon>
        <taxon>Pseudomonadati</taxon>
        <taxon>Pseudomonadota</taxon>
        <taxon>Gammaproteobacteria</taxon>
        <taxon>Moraxellales</taxon>
        <taxon>Moraxellaceae</taxon>
        <taxon>Acinetobacter</taxon>
    </lineage>
</organism>
<dbReference type="CDD" id="cd04186">
    <property type="entry name" value="GT_2_like_c"/>
    <property type="match status" value="1"/>
</dbReference>
<dbReference type="STRING" id="487316.BEN76_13595"/>
<dbReference type="Proteomes" id="UP000185674">
    <property type="component" value="Chromosome"/>
</dbReference>
<dbReference type="PANTHER" id="PTHR43179">
    <property type="entry name" value="RHAMNOSYLTRANSFERASE WBBL"/>
    <property type="match status" value="1"/>
</dbReference>
<name>A0A1P8ELA6_9GAMM</name>
<dbReference type="InterPro" id="IPR001173">
    <property type="entry name" value="Glyco_trans_2-like"/>
</dbReference>
<keyword evidence="2" id="KW-0808">Transferase</keyword>
<evidence type="ECO:0000313" key="2">
    <source>
        <dbReference type="EMBL" id="APV36989.1"/>
    </source>
</evidence>
<dbReference type="Pfam" id="PF00535">
    <property type="entry name" value="Glycos_transf_2"/>
    <property type="match status" value="1"/>
</dbReference>
<feature type="domain" description="Glycosyltransferase 2-like" evidence="1">
    <location>
        <begin position="8"/>
        <end position="148"/>
    </location>
</feature>
<reference evidence="2 3" key="1">
    <citation type="submission" date="2016-08" db="EMBL/GenBank/DDBJ databases">
        <title>Complete genome sequence of Acinetobacter baylyi strain GFJ2.</title>
        <authorList>
            <person name="Tabata M."/>
            <person name="Kuboki S."/>
            <person name="Gibu N."/>
            <person name="Kinouchi Y."/>
            <person name="Vangnai A."/>
            <person name="Kasai D."/>
            <person name="Fukuda M."/>
        </authorList>
    </citation>
    <scope>NUCLEOTIDE SEQUENCE [LARGE SCALE GENOMIC DNA]</scope>
    <source>
        <strain evidence="2 3">GFJ2</strain>
    </source>
</reference>